<gene>
    <name evidence="1" type="ORF">FRACYDRAFT_216098</name>
</gene>
<keyword evidence="2" id="KW-1185">Reference proteome</keyword>
<proteinExistence type="predicted"/>
<dbReference type="AlphaFoldDB" id="A0A1E7FXD6"/>
<accession>A0A1E7FXD6</accession>
<evidence type="ECO:0000313" key="2">
    <source>
        <dbReference type="Proteomes" id="UP000095751"/>
    </source>
</evidence>
<dbReference type="InterPro" id="IPR027417">
    <property type="entry name" value="P-loop_NTPase"/>
</dbReference>
<dbReference type="KEGG" id="fcy:FRACYDRAFT_216098"/>
<dbReference type="EMBL" id="KV784353">
    <property type="protein sequence ID" value="OEU22473.1"/>
    <property type="molecule type" value="Genomic_DNA"/>
</dbReference>
<evidence type="ECO:0000313" key="1">
    <source>
        <dbReference type="EMBL" id="OEU22473.1"/>
    </source>
</evidence>
<dbReference type="Gene3D" id="3.40.50.300">
    <property type="entry name" value="P-loop containing nucleotide triphosphate hydrolases"/>
    <property type="match status" value="1"/>
</dbReference>
<dbReference type="Proteomes" id="UP000095751">
    <property type="component" value="Unassembled WGS sequence"/>
</dbReference>
<evidence type="ECO:0008006" key="3">
    <source>
        <dbReference type="Google" id="ProtNLM"/>
    </source>
</evidence>
<dbReference type="OrthoDB" id="416765at2759"/>
<reference evidence="1 2" key="1">
    <citation type="submission" date="2016-09" db="EMBL/GenBank/DDBJ databases">
        <title>Extensive genetic diversity and differential bi-allelic expression allows diatom success in the polar Southern Ocean.</title>
        <authorList>
            <consortium name="DOE Joint Genome Institute"/>
            <person name="Mock T."/>
            <person name="Otillar R.P."/>
            <person name="Strauss J."/>
            <person name="Dupont C."/>
            <person name="Frickenhaus S."/>
            <person name="Maumus F."/>
            <person name="Mcmullan M."/>
            <person name="Sanges R."/>
            <person name="Schmutz J."/>
            <person name="Toseland A."/>
            <person name="Valas R."/>
            <person name="Veluchamy A."/>
            <person name="Ward B.J."/>
            <person name="Allen A."/>
            <person name="Barry K."/>
            <person name="Falciatore A."/>
            <person name="Ferrante M."/>
            <person name="Fortunato A.E."/>
            <person name="Gloeckner G."/>
            <person name="Gruber A."/>
            <person name="Hipkin R."/>
            <person name="Janech M."/>
            <person name="Kroth P."/>
            <person name="Leese F."/>
            <person name="Lindquist E."/>
            <person name="Lyon B.R."/>
            <person name="Martin J."/>
            <person name="Mayer C."/>
            <person name="Parker M."/>
            <person name="Quesneville H."/>
            <person name="Raymond J."/>
            <person name="Uhlig C."/>
            <person name="Valentin K.U."/>
            <person name="Worden A.Z."/>
            <person name="Armbrust E.V."/>
            <person name="Bowler C."/>
            <person name="Green B."/>
            <person name="Moulton V."/>
            <person name="Van Oosterhout C."/>
            <person name="Grigoriev I."/>
        </authorList>
    </citation>
    <scope>NUCLEOTIDE SEQUENCE [LARGE SCALE GENOMIC DNA]</scope>
    <source>
        <strain evidence="1 2">CCMP1102</strain>
    </source>
</reference>
<dbReference type="SUPFAM" id="SSF52540">
    <property type="entry name" value="P-loop containing nucleoside triphosphate hydrolases"/>
    <property type="match status" value="1"/>
</dbReference>
<organism evidence="1 2">
    <name type="scientific">Fragilariopsis cylindrus CCMP1102</name>
    <dbReference type="NCBI Taxonomy" id="635003"/>
    <lineage>
        <taxon>Eukaryota</taxon>
        <taxon>Sar</taxon>
        <taxon>Stramenopiles</taxon>
        <taxon>Ochrophyta</taxon>
        <taxon>Bacillariophyta</taxon>
        <taxon>Bacillariophyceae</taxon>
        <taxon>Bacillariophycidae</taxon>
        <taxon>Bacillariales</taxon>
        <taxon>Bacillariaceae</taxon>
        <taxon>Fragilariopsis</taxon>
    </lineage>
</organism>
<dbReference type="InParanoid" id="A0A1E7FXD6"/>
<name>A0A1E7FXD6_9STRA</name>
<protein>
    <recommendedName>
        <fullName evidence="3">(d)CMP kinase</fullName>
    </recommendedName>
</protein>
<sequence length="331" mass="36155">MSPITLELLTKQNAETSNALIENLGSSEAFHFLSNKEQELTMNRDNEDAIKLEKGIEFAKSKNVLDPNYVPQPYVQIDVLGKTPVMVVGEILDKIKKDDTSSSGGDDSKQGSVVALCGLSGTGKGTTVSTLRKKLEDDEGKQVVTWSNGNIFRSVTLLAVTWCEQQPDIDGFDEEKALTKENLESFMGMLSFGKFKGKYDTRINGLGLDLYVSEVQNTVLKESKVAKAIPTVAEKTQGEVVSFAADAVDIMGKGGIFVLLEGREQTVDFVRTPFRFTLILSDESLIGKRRAAQRVMATTLEKVSTSATDAEVEKTLQECLVELATGEGYKS</sequence>